<dbReference type="SUPFAM" id="SSF53850">
    <property type="entry name" value="Periplasmic binding protein-like II"/>
    <property type="match status" value="1"/>
</dbReference>
<dbReference type="Proteomes" id="UP000289200">
    <property type="component" value="Unassembled WGS sequence"/>
</dbReference>
<organism evidence="7 8">
    <name type="scientific">Rhodoplanes serenus</name>
    <dbReference type="NCBI Taxonomy" id="200615"/>
    <lineage>
        <taxon>Bacteria</taxon>
        <taxon>Pseudomonadati</taxon>
        <taxon>Pseudomonadota</taxon>
        <taxon>Alphaproteobacteria</taxon>
        <taxon>Hyphomicrobiales</taxon>
        <taxon>Nitrobacteraceae</taxon>
        <taxon>Rhodoplanes</taxon>
    </lineage>
</organism>
<keyword evidence="2" id="KW-0813">Transport</keyword>
<evidence type="ECO:0000256" key="1">
    <source>
        <dbReference type="ARBA" id="ARBA00010333"/>
    </source>
</evidence>
<dbReference type="Gene3D" id="3.40.190.10">
    <property type="entry name" value="Periplasmic binding protein-like II"/>
    <property type="match status" value="2"/>
</dbReference>
<dbReference type="InterPro" id="IPR018313">
    <property type="entry name" value="SBP_3_CS"/>
</dbReference>
<comment type="caution">
    <text evidence="7">The sequence shown here is derived from an EMBL/GenBank/DDBJ whole genome shotgun (WGS) entry which is preliminary data.</text>
</comment>
<protein>
    <submittedName>
        <fullName evidence="7">Amino-acid ABC transporter-binding protein YhdW</fullName>
    </submittedName>
</protein>
<sequence length="356" mass="37659">MSFVRILSAALAAAVAFGLGTAMAQAPGQSAAAAPKRLADGVTLKAIRDRGSLVCGVSEGLAGFSAKGEGGAWTGFDVDFCRALAAAIFDDPAKVRYVPLNADKRFDALRGGEIDILSRNSTWTLAREASLGIVFPAVTYYDGQGFMVRKSQPAESPLAFDSLKVCAQSGTTNASNAADYFKANDVKATMVVATSIREAVDAYEGGRCDAITSDVSQLHAERAGLGKPADHVILPDVISKEPLGPAVRQGDDGFALLVKWVHFAMVNAEELGVTAQTLDRAQKSEKPEIRRLVGTDGDLGARLGLTNDWVVRVVRHVGNYGEVFERNVGVATKLGIPRGLNHLWTTGGIQYAPPLQ</sequence>
<evidence type="ECO:0000256" key="5">
    <source>
        <dbReference type="SAM" id="SignalP"/>
    </source>
</evidence>
<dbReference type="PANTHER" id="PTHR30085">
    <property type="entry name" value="AMINO ACID ABC TRANSPORTER PERMEASE"/>
    <property type="match status" value="1"/>
</dbReference>
<evidence type="ECO:0000313" key="7">
    <source>
        <dbReference type="EMBL" id="VCU09560.1"/>
    </source>
</evidence>
<dbReference type="PROSITE" id="PS01039">
    <property type="entry name" value="SBP_BACTERIAL_3"/>
    <property type="match status" value="1"/>
</dbReference>
<gene>
    <name evidence="7" type="primary">yhdW_2</name>
    <name evidence="7" type="ORF">RHODGE_RHODGE_02731</name>
</gene>
<feature type="chain" id="PRO_5019292518" evidence="5">
    <location>
        <begin position="25"/>
        <end position="356"/>
    </location>
</feature>
<dbReference type="SMART" id="SM00062">
    <property type="entry name" value="PBPb"/>
    <property type="match status" value="1"/>
</dbReference>
<evidence type="ECO:0000256" key="3">
    <source>
        <dbReference type="ARBA" id="ARBA00022729"/>
    </source>
</evidence>
<dbReference type="PANTHER" id="PTHR30085:SF7">
    <property type="entry name" value="AMINO-ACID ABC TRANSPORTER-BINDING PROTEIN YHDW-RELATED"/>
    <property type="match status" value="1"/>
</dbReference>
<comment type="similarity">
    <text evidence="1 4">Belongs to the bacterial solute-binding protein 3 family.</text>
</comment>
<keyword evidence="8" id="KW-1185">Reference proteome</keyword>
<feature type="domain" description="Solute-binding protein family 3/N-terminal" evidence="6">
    <location>
        <begin position="52"/>
        <end position="281"/>
    </location>
</feature>
<proteinExistence type="inferred from homology"/>
<dbReference type="InterPro" id="IPR051455">
    <property type="entry name" value="Bact_solute-bind_prot3"/>
</dbReference>
<dbReference type="Pfam" id="PF00497">
    <property type="entry name" value="SBP_bac_3"/>
    <property type="match status" value="1"/>
</dbReference>
<name>A0A447CWC9_9BRAD</name>
<dbReference type="AlphaFoldDB" id="A0A447CWC9"/>
<accession>A0A447CWC9</accession>
<evidence type="ECO:0000313" key="8">
    <source>
        <dbReference type="Proteomes" id="UP000289200"/>
    </source>
</evidence>
<feature type="signal peptide" evidence="5">
    <location>
        <begin position="1"/>
        <end position="24"/>
    </location>
</feature>
<keyword evidence="3 5" id="KW-0732">Signal</keyword>
<reference evidence="8" key="1">
    <citation type="submission" date="2018-10" db="EMBL/GenBank/DDBJ databases">
        <authorList>
            <person name="Peiro R."/>
            <person name="Begona"/>
            <person name="Cbmso G."/>
            <person name="Lopez M."/>
            <person name="Gonzalez S."/>
            <person name="Sacristan E."/>
            <person name="Castillo E."/>
        </authorList>
    </citation>
    <scope>NUCLEOTIDE SEQUENCE [LARGE SCALE GENOMIC DNA]</scope>
</reference>
<dbReference type="EMBL" id="UWOC01000149">
    <property type="protein sequence ID" value="VCU09560.1"/>
    <property type="molecule type" value="Genomic_DNA"/>
</dbReference>
<evidence type="ECO:0000256" key="2">
    <source>
        <dbReference type="ARBA" id="ARBA00022448"/>
    </source>
</evidence>
<dbReference type="GO" id="GO:0006865">
    <property type="term" value="P:amino acid transport"/>
    <property type="evidence" value="ECO:0007669"/>
    <property type="project" value="TreeGrafter"/>
</dbReference>
<dbReference type="OrthoDB" id="9777941at2"/>
<evidence type="ECO:0000259" key="6">
    <source>
        <dbReference type="SMART" id="SM00062"/>
    </source>
</evidence>
<evidence type="ECO:0000256" key="4">
    <source>
        <dbReference type="RuleBase" id="RU003744"/>
    </source>
</evidence>
<dbReference type="RefSeq" id="WP_129609404.1">
    <property type="nucleotide sequence ID" value="NZ_UWOC01000149.1"/>
</dbReference>
<dbReference type="CDD" id="cd13692">
    <property type="entry name" value="PBP2_BztA"/>
    <property type="match status" value="1"/>
</dbReference>
<dbReference type="InterPro" id="IPR001638">
    <property type="entry name" value="Solute-binding_3/MltF_N"/>
</dbReference>